<evidence type="ECO:0008006" key="6">
    <source>
        <dbReference type="Google" id="ProtNLM"/>
    </source>
</evidence>
<dbReference type="PROSITE" id="PS50088">
    <property type="entry name" value="ANK_REPEAT"/>
    <property type="match status" value="2"/>
</dbReference>
<evidence type="ECO:0000313" key="5">
    <source>
        <dbReference type="Proteomes" id="UP000774617"/>
    </source>
</evidence>
<dbReference type="PROSITE" id="PS50297">
    <property type="entry name" value="ANK_REP_REGION"/>
    <property type="match status" value="2"/>
</dbReference>
<dbReference type="PANTHER" id="PTHR24198:SF165">
    <property type="entry name" value="ANKYRIN REPEAT-CONTAINING PROTEIN-RELATED"/>
    <property type="match status" value="1"/>
</dbReference>
<evidence type="ECO:0000313" key="4">
    <source>
        <dbReference type="EMBL" id="KAH7064553.1"/>
    </source>
</evidence>
<protein>
    <recommendedName>
        <fullName evidence="6">Ankyrin</fullName>
    </recommendedName>
</protein>
<gene>
    <name evidence="4" type="ORF">B0J12DRAFT_1947</name>
</gene>
<evidence type="ECO:0000256" key="2">
    <source>
        <dbReference type="ARBA" id="ARBA00023043"/>
    </source>
</evidence>
<accession>A0ABQ8GTG5</accession>
<reference evidence="4 5" key="1">
    <citation type="journal article" date="2021" name="Nat. Commun.">
        <title>Genetic determinants of endophytism in the Arabidopsis root mycobiome.</title>
        <authorList>
            <person name="Mesny F."/>
            <person name="Miyauchi S."/>
            <person name="Thiergart T."/>
            <person name="Pickel B."/>
            <person name="Atanasova L."/>
            <person name="Karlsson M."/>
            <person name="Huettel B."/>
            <person name="Barry K.W."/>
            <person name="Haridas S."/>
            <person name="Chen C."/>
            <person name="Bauer D."/>
            <person name="Andreopoulos W."/>
            <person name="Pangilinan J."/>
            <person name="LaButti K."/>
            <person name="Riley R."/>
            <person name="Lipzen A."/>
            <person name="Clum A."/>
            <person name="Drula E."/>
            <person name="Henrissat B."/>
            <person name="Kohler A."/>
            <person name="Grigoriev I.V."/>
            <person name="Martin F.M."/>
            <person name="Hacquard S."/>
        </authorList>
    </citation>
    <scope>NUCLEOTIDE SEQUENCE [LARGE SCALE GENOMIC DNA]</scope>
    <source>
        <strain evidence="4 5">MPI-SDFR-AT-0080</strain>
    </source>
</reference>
<feature type="repeat" description="ANK" evidence="3">
    <location>
        <begin position="589"/>
        <end position="621"/>
    </location>
</feature>
<evidence type="ECO:0000256" key="1">
    <source>
        <dbReference type="ARBA" id="ARBA00022737"/>
    </source>
</evidence>
<dbReference type="InterPro" id="IPR002110">
    <property type="entry name" value="Ankyrin_rpt"/>
</dbReference>
<name>A0ABQ8GTG5_9PEZI</name>
<dbReference type="PANTHER" id="PTHR24198">
    <property type="entry name" value="ANKYRIN REPEAT AND PROTEIN KINASE DOMAIN-CONTAINING PROTEIN"/>
    <property type="match status" value="1"/>
</dbReference>
<sequence length="731" mass="80126">MADPVSIVSLTIQVVGIAKRLGELIKIIHDAPEELLALSNEVTDLSIVVGCFREALPDEEDDLSHIPLSRAKSDLDGINLMLQRWGRVSAAGDSWHIGRFDKFLWLRERKKVNQYQQRIRETRANLSAMVGAKALSKTARVAVEVHTLFELSASHNQASQRGIAAAIGHSMSTSVDAALENPPAYIDLEQHYELPLSLARPAQKSGSTDIISPGTAGPSPVAVGVTRYPPSQRCDPDCPCLCHKKLFVRSPKILEQFIGRLFLGYTCLPFLKQPCTSVTCHQRSSNNASITYFLPRWFSEKAVSATFMSSPIGSPSLNLKIRRVVPEVSQLFRLSRYGDAQGLRDLFISGRASPDDVHIRGGWTALHVSVQYTFVPTRYTNISPQFAVDHGRIEACKFLLDSGADPEWESATGNTPVDMAWSNILQLNVPAKAAEVLAILFPGTDFIQSRIFSRLHRIILGLEVGDLDKELASGRSHVDVRDIDGWTPLHWAARRGDHAALCTLMAHGADAFLSTESVGLTSLHLAALSNSVTCVQTLLQHRRGNRVLDLEVQDYYGSGPLRVTSAHNCAAAAACLMRHGADMNQEDRVGETPLLSAVYNNSHEIITLLLKAGADFTRATTWGNGILHFAANESDAETLALLTKARMRGLDVEARNSDGFTATELAEARDNPPDGFIEAWGRLVASITEEDLDESWHSPTPSTDKSFHSFEDLVWYEAELGAEVDIAEAGL</sequence>
<feature type="repeat" description="ANK" evidence="3">
    <location>
        <begin position="484"/>
        <end position="516"/>
    </location>
</feature>
<dbReference type="SMART" id="SM00248">
    <property type="entry name" value="ANK"/>
    <property type="match status" value="6"/>
</dbReference>
<keyword evidence="1" id="KW-0677">Repeat</keyword>
<dbReference type="EMBL" id="JAGTJR010000001">
    <property type="protein sequence ID" value="KAH7064553.1"/>
    <property type="molecule type" value="Genomic_DNA"/>
</dbReference>
<dbReference type="SUPFAM" id="SSF48403">
    <property type="entry name" value="Ankyrin repeat"/>
    <property type="match status" value="2"/>
</dbReference>
<evidence type="ECO:0000256" key="3">
    <source>
        <dbReference type="PROSITE-ProRule" id="PRU00023"/>
    </source>
</evidence>
<dbReference type="Proteomes" id="UP000774617">
    <property type="component" value="Unassembled WGS sequence"/>
</dbReference>
<proteinExistence type="predicted"/>
<dbReference type="InterPro" id="IPR036770">
    <property type="entry name" value="Ankyrin_rpt-contain_sf"/>
</dbReference>
<organism evidence="4 5">
    <name type="scientific">Macrophomina phaseolina</name>
    <dbReference type="NCBI Taxonomy" id="35725"/>
    <lineage>
        <taxon>Eukaryota</taxon>
        <taxon>Fungi</taxon>
        <taxon>Dikarya</taxon>
        <taxon>Ascomycota</taxon>
        <taxon>Pezizomycotina</taxon>
        <taxon>Dothideomycetes</taxon>
        <taxon>Dothideomycetes incertae sedis</taxon>
        <taxon>Botryosphaeriales</taxon>
        <taxon>Botryosphaeriaceae</taxon>
        <taxon>Macrophomina</taxon>
    </lineage>
</organism>
<dbReference type="Pfam" id="PF12796">
    <property type="entry name" value="Ank_2"/>
    <property type="match status" value="2"/>
</dbReference>
<keyword evidence="5" id="KW-1185">Reference proteome</keyword>
<keyword evidence="2 3" id="KW-0040">ANK repeat</keyword>
<comment type="caution">
    <text evidence="4">The sequence shown here is derived from an EMBL/GenBank/DDBJ whole genome shotgun (WGS) entry which is preliminary data.</text>
</comment>
<dbReference type="Gene3D" id="1.25.40.20">
    <property type="entry name" value="Ankyrin repeat-containing domain"/>
    <property type="match status" value="3"/>
</dbReference>